<evidence type="ECO:0000313" key="4">
    <source>
        <dbReference type="EMBL" id="GAA1799470.1"/>
    </source>
</evidence>
<organism evidence="4 5">
    <name type="scientific">Agromyces neolithicus</name>
    <dbReference type="NCBI Taxonomy" id="269420"/>
    <lineage>
        <taxon>Bacteria</taxon>
        <taxon>Bacillati</taxon>
        <taxon>Actinomycetota</taxon>
        <taxon>Actinomycetes</taxon>
        <taxon>Micrococcales</taxon>
        <taxon>Microbacteriaceae</taxon>
        <taxon>Agromyces</taxon>
    </lineage>
</organism>
<feature type="domain" description="Xylose isomerase-like TIM barrel" evidence="3">
    <location>
        <begin position="50"/>
        <end position="238"/>
    </location>
</feature>
<feature type="region of interest" description="Disordered" evidence="2">
    <location>
        <begin position="381"/>
        <end position="410"/>
    </location>
</feature>
<dbReference type="Pfam" id="PF01261">
    <property type="entry name" value="AP_endonuc_2"/>
    <property type="match status" value="1"/>
</dbReference>
<dbReference type="PROSITE" id="PS00730">
    <property type="entry name" value="AP_NUCLEASE_F2_2"/>
    <property type="match status" value="1"/>
</dbReference>
<gene>
    <name evidence="4" type="primary">eboE</name>
    <name evidence="4" type="ORF">GCM10009749_04100</name>
</gene>
<evidence type="ECO:0000259" key="3">
    <source>
        <dbReference type="Pfam" id="PF01261"/>
    </source>
</evidence>
<dbReference type="Gene3D" id="3.20.20.150">
    <property type="entry name" value="Divalent-metal-dependent TIM barrel enzymes"/>
    <property type="match status" value="1"/>
</dbReference>
<reference evidence="5" key="1">
    <citation type="journal article" date="2019" name="Int. J. Syst. Evol. Microbiol.">
        <title>The Global Catalogue of Microorganisms (GCM) 10K type strain sequencing project: providing services to taxonomists for standard genome sequencing and annotation.</title>
        <authorList>
            <consortium name="The Broad Institute Genomics Platform"/>
            <consortium name="The Broad Institute Genome Sequencing Center for Infectious Disease"/>
            <person name="Wu L."/>
            <person name="Ma J."/>
        </authorList>
    </citation>
    <scope>NUCLEOTIDE SEQUENCE [LARGE SCALE GENOMIC DNA]</scope>
    <source>
        <strain evidence="5">JCM 14322</strain>
    </source>
</reference>
<evidence type="ECO:0000256" key="2">
    <source>
        <dbReference type="SAM" id="MobiDB-lite"/>
    </source>
</evidence>
<dbReference type="InterPro" id="IPR036237">
    <property type="entry name" value="Xyl_isomerase-like_sf"/>
</dbReference>
<dbReference type="InterPro" id="IPR018246">
    <property type="entry name" value="AP_endonuc_F2_Zn_BS"/>
</dbReference>
<evidence type="ECO:0000256" key="1">
    <source>
        <dbReference type="ARBA" id="ARBA00023277"/>
    </source>
</evidence>
<proteinExistence type="predicted"/>
<dbReference type="SUPFAM" id="SSF51658">
    <property type="entry name" value="Xylose isomerase-like"/>
    <property type="match status" value="1"/>
</dbReference>
<name>A0ABP4Y3B5_9MICO</name>
<sequence length="410" mass="44033">MHLSYCTNVHPAEDLEGVLAQLDAFAGPVRRAAGLDELGVGLWLPAGLARQLASSADDRQRLRERLDVNGLTLRTINAFPYRAFHADVVKLDVYRPDWTDLRRVRYTLDCAAVLADLLPEGAAGSISTLPLGWREPWTADDDLRATEAVATVSRGLRALRAATGRTVRLAIEPEPGCVLDTVADVVAWLEPRLGTGDDDIDPEFVGVCLDTCHLAVSFADPIAAVQRIGAAGLRVVKVQASAALHVEHPSDPASRDAVAEFVEQRYLHQTRALRADGSVGAADDLPEALETLPTDGPWRVHFHVPLHLSPRPPITATTEVLTTALAAVRELPHGDEAHLDVETYTWSVLPEPVDDLVAGIAGELRWAAEHLLEVTPEAAHAASVPAQSVPARSVPARSETAQSEPAEVAS</sequence>
<dbReference type="Proteomes" id="UP001500002">
    <property type="component" value="Unassembled WGS sequence"/>
</dbReference>
<evidence type="ECO:0000313" key="5">
    <source>
        <dbReference type="Proteomes" id="UP001500002"/>
    </source>
</evidence>
<protein>
    <submittedName>
        <fullName evidence="4">Metabolite traffic protein EboE</fullName>
    </submittedName>
</protein>
<keyword evidence="1" id="KW-0119">Carbohydrate metabolism</keyword>
<keyword evidence="5" id="KW-1185">Reference proteome</keyword>
<dbReference type="NCBIfam" id="NF035939">
    <property type="entry name" value="TIM_EboE"/>
    <property type="match status" value="1"/>
</dbReference>
<dbReference type="RefSeq" id="WP_344292893.1">
    <property type="nucleotide sequence ID" value="NZ_BAAANJ010000001.1"/>
</dbReference>
<dbReference type="EMBL" id="BAAANJ010000001">
    <property type="protein sequence ID" value="GAA1799470.1"/>
    <property type="molecule type" value="Genomic_DNA"/>
</dbReference>
<accession>A0ABP4Y3B5</accession>
<comment type="caution">
    <text evidence="4">The sequence shown here is derived from an EMBL/GenBank/DDBJ whole genome shotgun (WGS) entry which is preliminary data.</text>
</comment>
<dbReference type="InterPro" id="IPR013022">
    <property type="entry name" value="Xyl_isomerase-like_TIM-brl"/>
</dbReference>